<dbReference type="RefSeq" id="XP_033683896.1">
    <property type="nucleotide sequence ID" value="XM_033821885.1"/>
</dbReference>
<name>A0A6A6IG53_9PLEO</name>
<evidence type="ECO:0000313" key="2">
    <source>
        <dbReference type="Proteomes" id="UP000800094"/>
    </source>
</evidence>
<gene>
    <name evidence="1" type="ORF">BU26DRAFT_308614</name>
</gene>
<protein>
    <submittedName>
        <fullName evidence="1">Uncharacterized protein</fullName>
    </submittedName>
</protein>
<evidence type="ECO:0000313" key="1">
    <source>
        <dbReference type="EMBL" id="KAF2248892.1"/>
    </source>
</evidence>
<reference evidence="1" key="1">
    <citation type="journal article" date="2020" name="Stud. Mycol.">
        <title>101 Dothideomycetes genomes: a test case for predicting lifestyles and emergence of pathogens.</title>
        <authorList>
            <person name="Haridas S."/>
            <person name="Albert R."/>
            <person name="Binder M."/>
            <person name="Bloem J."/>
            <person name="Labutti K."/>
            <person name="Salamov A."/>
            <person name="Andreopoulos B."/>
            <person name="Baker S."/>
            <person name="Barry K."/>
            <person name="Bills G."/>
            <person name="Bluhm B."/>
            <person name="Cannon C."/>
            <person name="Castanera R."/>
            <person name="Culley D."/>
            <person name="Daum C."/>
            <person name="Ezra D."/>
            <person name="Gonzalez J."/>
            <person name="Henrissat B."/>
            <person name="Kuo A."/>
            <person name="Liang C."/>
            <person name="Lipzen A."/>
            <person name="Lutzoni F."/>
            <person name="Magnuson J."/>
            <person name="Mondo S."/>
            <person name="Nolan M."/>
            <person name="Ohm R."/>
            <person name="Pangilinan J."/>
            <person name="Park H.-J."/>
            <person name="Ramirez L."/>
            <person name="Alfaro M."/>
            <person name="Sun H."/>
            <person name="Tritt A."/>
            <person name="Yoshinaga Y."/>
            <person name="Zwiers L.-H."/>
            <person name="Turgeon B."/>
            <person name="Goodwin S."/>
            <person name="Spatafora J."/>
            <person name="Crous P."/>
            <person name="Grigoriev I."/>
        </authorList>
    </citation>
    <scope>NUCLEOTIDE SEQUENCE</scope>
    <source>
        <strain evidence="1">CBS 122368</strain>
    </source>
</reference>
<dbReference type="GeneID" id="54575215"/>
<dbReference type="EMBL" id="ML987195">
    <property type="protein sequence ID" value="KAF2248892.1"/>
    <property type="molecule type" value="Genomic_DNA"/>
</dbReference>
<dbReference type="Proteomes" id="UP000800094">
    <property type="component" value="Unassembled WGS sequence"/>
</dbReference>
<keyword evidence="2" id="KW-1185">Reference proteome</keyword>
<organism evidence="1 2">
    <name type="scientific">Trematosphaeria pertusa</name>
    <dbReference type="NCBI Taxonomy" id="390896"/>
    <lineage>
        <taxon>Eukaryota</taxon>
        <taxon>Fungi</taxon>
        <taxon>Dikarya</taxon>
        <taxon>Ascomycota</taxon>
        <taxon>Pezizomycotina</taxon>
        <taxon>Dothideomycetes</taxon>
        <taxon>Pleosporomycetidae</taxon>
        <taxon>Pleosporales</taxon>
        <taxon>Massarineae</taxon>
        <taxon>Trematosphaeriaceae</taxon>
        <taxon>Trematosphaeria</taxon>
    </lineage>
</organism>
<proteinExistence type="predicted"/>
<dbReference type="AlphaFoldDB" id="A0A6A6IG53"/>
<sequence length="193" mass="22096">MTAFIRAGGHGPFTYLTRRVALSLLGHALVNELADVLIKFMGGYRPDGVLEQPDEYLKSIWDSIRGYYPWTLDPELLMSYDYVAVKRGMVTNSDLDEDRYKTRVTGDQDMPTFLSYWYYRLQYMSAINQYTKIMPASHMVARGYIEAQYETDTLKQAIVDEQAVRKQQEYAAMQSILVPGGIGGDEFTYDSGF</sequence>
<accession>A0A6A6IG53</accession>